<organism evidence="10 11">
    <name type="scientific">Cohnella pontilimi</name>
    <dbReference type="NCBI Taxonomy" id="2564100"/>
    <lineage>
        <taxon>Bacteria</taxon>
        <taxon>Bacillati</taxon>
        <taxon>Bacillota</taxon>
        <taxon>Bacilli</taxon>
        <taxon>Bacillales</taxon>
        <taxon>Paenibacillaceae</taxon>
        <taxon>Cohnella</taxon>
    </lineage>
</organism>
<evidence type="ECO:0000256" key="6">
    <source>
        <dbReference type="ARBA" id="ARBA00023136"/>
    </source>
</evidence>
<dbReference type="PROSITE" id="PS50263">
    <property type="entry name" value="CN_HYDROLASE"/>
    <property type="match status" value="1"/>
</dbReference>
<feature type="domain" description="CN hydrolase" evidence="9">
    <location>
        <begin position="240"/>
        <end position="462"/>
    </location>
</feature>
<dbReference type="Pfam" id="PF20154">
    <property type="entry name" value="LNT_N"/>
    <property type="match status" value="1"/>
</dbReference>
<comment type="caution">
    <text evidence="10">The sequence shown here is derived from an EMBL/GenBank/DDBJ whole genome shotgun (WGS) entry which is preliminary data.</text>
</comment>
<dbReference type="InterPro" id="IPR045378">
    <property type="entry name" value="LNT_N"/>
</dbReference>
<evidence type="ECO:0000256" key="7">
    <source>
        <dbReference type="ARBA" id="ARBA00023315"/>
    </source>
</evidence>
<protein>
    <submittedName>
        <fullName evidence="10">Apolipoprotein N-acyltransferase</fullName>
    </submittedName>
</protein>
<dbReference type="OrthoDB" id="9811121at2"/>
<dbReference type="Gene3D" id="3.60.110.10">
    <property type="entry name" value="Carbon-nitrogen hydrolase"/>
    <property type="match status" value="1"/>
</dbReference>
<dbReference type="GO" id="GO:0016410">
    <property type="term" value="F:N-acyltransferase activity"/>
    <property type="evidence" value="ECO:0007669"/>
    <property type="project" value="InterPro"/>
</dbReference>
<feature type="transmembrane region" description="Helical" evidence="8">
    <location>
        <begin position="80"/>
        <end position="102"/>
    </location>
</feature>
<feature type="transmembrane region" description="Helical" evidence="8">
    <location>
        <begin position="153"/>
        <end position="180"/>
    </location>
</feature>
<evidence type="ECO:0000256" key="4">
    <source>
        <dbReference type="ARBA" id="ARBA00022692"/>
    </source>
</evidence>
<keyword evidence="6 8" id="KW-0472">Membrane</keyword>
<dbReference type="InterPro" id="IPR004563">
    <property type="entry name" value="Apolipo_AcylTrfase"/>
</dbReference>
<keyword evidence="4 8" id="KW-0812">Transmembrane</keyword>
<dbReference type="PANTHER" id="PTHR38686">
    <property type="entry name" value="APOLIPOPROTEIN N-ACYLTRANSFERASE"/>
    <property type="match status" value="1"/>
</dbReference>
<dbReference type="InterPro" id="IPR036526">
    <property type="entry name" value="C-N_Hydrolase_sf"/>
</dbReference>
<dbReference type="Proteomes" id="UP000309673">
    <property type="component" value="Unassembled WGS sequence"/>
</dbReference>
<keyword evidence="5 8" id="KW-1133">Transmembrane helix</keyword>
<dbReference type="GO" id="GO:0042158">
    <property type="term" value="P:lipoprotein biosynthetic process"/>
    <property type="evidence" value="ECO:0007669"/>
    <property type="project" value="InterPro"/>
</dbReference>
<evidence type="ECO:0000256" key="5">
    <source>
        <dbReference type="ARBA" id="ARBA00022989"/>
    </source>
</evidence>
<dbReference type="Pfam" id="PF00795">
    <property type="entry name" value="CN_hydrolase"/>
    <property type="match status" value="1"/>
</dbReference>
<dbReference type="EMBL" id="SUPK01000007">
    <property type="protein sequence ID" value="TJY41145.1"/>
    <property type="molecule type" value="Genomic_DNA"/>
</dbReference>
<keyword evidence="11" id="KW-1185">Reference proteome</keyword>
<dbReference type="InterPro" id="IPR003010">
    <property type="entry name" value="C-N_Hydrolase"/>
</dbReference>
<comment type="subcellular location">
    <subcellularLocation>
        <location evidence="1">Cell membrane</location>
        <topology evidence="1">Multi-pass membrane protein</topology>
    </subcellularLocation>
</comment>
<evidence type="ECO:0000259" key="9">
    <source>
        <dbReference type="PROSITE" id="PS50263"/>
    </source>
</evidence>
<evidence type="ECO:0000256" key="1">
    <source>
        <dbReference type="ARBA" id="ARBA00004651"/>
    </source>
</evidence>
<keyword evidence="7 10" id="KW-0012">Acyltransferase</keyword>
<evidence type="ECO:0000256" key="2">
    <source>
        <dbReference type="ARBA" id="ARBA00022475"/>
    </source>
</evidence>
<dbReference type="SUPFAM" id="SSF56317">
    <property type="entry name" value="Carbon-nitrogen hydrolase"/>
    <property type="match status" value="1"/>
</dbReference>
<name>A0A4U0F8Y5_9BACL</name>
<dbReference type="GO" id="GO:0005886">
    <property type="term" value="C:plasma membrane"/>
    <property type="evidence" value="ECO:0007669"/>
    <property type="project" value="UniProtKB-SubCell"/>
</dbReference>
<evidence type="ECO:0000256" key="8">
    <source>
        <dbReference type="SAM" id="Phobius"/>
    </source>
</evidence>
<keyword evidence="10" id="KW-0449">Lipoprotein</keyword>
<proteinExistence type="predicted"/>
<evidence type="ECO:0000313" key="11">
    <source>
        <dbReference type="Proteomes" id="UP000309673"/>
    </source>
</evidence>
<keyword evidence="2" id="KW-1003">Cell membrane</keyword>
<evidence type="ECO:0000313" key="10">
    <source>
        <dbReference type="EMBL" id="TJY41145.1"/>
    </source>
</evidence>
<sequence length="515" mass="55678">MQNRIIPSGWVSGVLAVLSGLLFVGSMPGTGVGLLAWFAFVPLLLAVQGRKGRSVYLLVNTTGLIGSVGIHIWFPDVLGTGLGIFLMVATGFLYGSFLQLGVALQQRIRSPWRIFALPVAWTALEWLRSVLPVTREWWIEVLAKSQWLSPAPLQLLSVTGFAGLTFLILLSNSALAALIVTWSAERRWSKTGIAALGLPIAVAVWGYFILHTADDSHSVKAAANVDMVNQDPQIQKLGGLTTAGDGYIADTPEMSEAIFEVNAKLTREAKSAASPAFVVWGENEFADYGDEALMTRLKQLAVSTGTYVAADVRWKSASGLHDTALLIGPDGNEVGKTAKINLMDGEKAFGFVPGDKRGQVYDTAYGKVGLGICWDRHVTGIVRAMAANGAGLVLMPADDDFNGNAIFPRYAASDSVFRAVENRVGMVVGTTSGMSQVITPYGVMTAKSEVNERGFIAGETFFYNGPRTLYNRLGDWFPMAAAAVFFLLLGFQTATKVQNRKEMNIEDDITRRKHN</sequence>
<accession>A0A4U0F8Y5</accession>
<dbReference type="RefSeq" id="WP_136778773.1">
    <property type="nucleotide sequence ID" value="NZ_SUPK01000007.1"/>
</dbReference>
<feature type="transmembrane region" description="Helical" evidence="8">
    <location>
        <begin position="54"/>
        <end position="74"/>
    </location>
</feature>
<feature type="transmembrane region" description="Helical" evidence="8">
    <location>
        <begin position="476"/>
        <end position="494"/>
    </location>
</feature>
<gene>
    <name evidence="10" type="ORF">E5161_15755</name>
</gene>
<feature type="transmembrane region" description="Helical" evidence="8">
    <location>
        <begin position="192"/>
        <end position="210"/>
    </location>
</feature>
<evidence type="ECO:0000256" key="3">
    <source>
        <dbReference type="ARBA" id="ARBA00022679"/>
    </source>
</evidence>
<dbReference type="PANTHER" id="PTHR38686:SF1">
    <property type="entry name" value="APOLIPOPROTEIN N-ACYLTRANSFERASE"/>
    <property type="match status" value="1"/>
</dbReference>
<feature type="transmembrane region" description="Helical" evidence="8">
    <location>
        <begin position="30"/>
        <end position="47"/>
    </location>
</feature>
<feature type="transmembrane region" description="Helical" evidence="8">
    <location>
        <begin position="5"/>
        <end position="24"/>
    </location>
</feature>
<keyword evidence="3 10" id="KW-0808">Transferase</keyword>
<reference evidence="10 11" key="1">
    <citation type="submission" date="2019-04" db="EMBL/GenBank/DDBJ databases">
        <title>Cohnella sp. nov., isolated from soil.</title>
        <authorList>
            <person name="Kim W."/>
        </authorList>
    </citation>
    <scope>NUCLEOTIDE SEQUENCE [LARGE SCALE GENOMIC DNA]</scope>
    <source>
        <strain evidence="10 11">CAU 1483</strain>
    </source>
</reference>
<dbReference type="AlphaFoldDB" id="A0A4U0F8Y5"/>